<keyword evidence="2" id="KW-1185">Reference proteome</keyword>
<evidence type="ECO:0008006" key="3">
    <source>
        <dbReference type="Google" id="ProtNLM"/>
    </source>
</evidence>
<sequence length="263" mass="29511">MSRSMWNRLIYMVLVMGALLGCKVRKAVVVVPPTDAAKAMSSKKAENLALLKKNDLAFNTLALKGKAGLDINGNTNNVSMNIRMKKDEMIWISVTAIAGIEVARVLITPDSLKVRNNFQNVYLKKPFSYVHTFTNKQVNFKLLQSIFSGNTIDDFMTEESELEQKDGVWVLKGQQQDLAYRVLFNTLMKVQENNLNDVRSGKALKVVYGDYQKVADELFPSSMQISSMAGAKNVGLKLDFSKIERNLPLDFPFSVPGKYEVIN</sequence>
<evidence type="ECO:0000313" key="2">
    <source>
        <dbReference type="Proteomes" id="UP000192756"/>
    </source>
</evidence>
<dbReference type="OrthoDB" id="849114at2"/>
<protein>
    <recommendedName>
        <fullName evidence="3">DUF4292 domain-containing protein</fullName>
    </recommendedName>
</protein>
<evidence type="ECO:0000313" key="1">
    <source>
        <dbReference type="EMBL" id="SMC76609.1"/>
    </source>
</evidence>
<dbReference type="RefSeq" id="WP_084239257.1">
    <property type="nucleotide sequence ID" value="NZ_FWXT01000001.1"/>
</dbReference>
<reference evidence="2" key="1">
    <citation type="submission" date="2017-04" db="EMBL/GenBank/DDBJ databases">
        <authorList>
            <person name="Varghese N."/>
            <person name="Submissions S."/>
        </authorList>
    </citation>
    <scope>NUCLEOTIDE SEQUENCE [LARGE SCALE GENOMIC DNA]</scope>
    <source>
        <strain evidence="2">DSM 12126</strain>
    </source>
</reference>
<dbReference type="EMBL" id="FWXT01000001">
    <property type="protein sequence ID" value="SMC76609.1"/>
    <property type="molecule type" value="Genomic_DNA"/>
</dbReference>
<dbReference type="Proteomes" id="UP000192756">
    <property type="component" value="Unassembled WGS sequence"/>
</dbReference>
<organism evidence="1 2">
    <name type="scientific">Pedobacter africanus</name>
    <dbReference type="NCBI Taxonomy" id="151894"/>
    <lineage>
        <taxon>Bacteria</taxon>
        <taxon>Pseudomonadati</taxon>
        <taxon>Bacteroidota</taxon>
        <taxon>Sphingobacteriia</taxon>
        <taxon>Sphingobacteriales</taxon>
        <taxon>Sphingobacteriaceae</taxon>
        <taxon>Pedobacter</taxon>
    </lineage>
</organism>
<dbReference type="Pfam" id="PF14125">
    <property type="entry name" value="DUF4292"/>
    <property type="match status" value="1"/>
</dbReference>
<dbReference type="InterPro" id="IPR025634">
    <property type="entry name" value="DUF4292"/>
</dbReference>
<gene>
    <name evidence="1" type="ORF">SAMN04488524_2646</name>
</gene>
<accession>A0A1W2BUM6</accession>
<dbReference type="PROSITE" id="PS51257">
    <property type="entry name" value="PROKAR_LIPOPROTEIN"/>
    <property type="match status" value="1"/>
</dbReference>
<dbReference type="Gene3D" id="2.50.20.10">
    <property type="entry name" value="Lipoprotein localisation LolA/LolB/LppX"/>
    <property type="match status" value="1"/>
</dbReference>
<dbReference type="AlphaFoldDB" id="A0A1W2BUM6"/>
<dbReference type="STRING" id="151894.SAMN04488524_2646"/>
<name>A0A1W2BUM6_9SPHI</name>
<proteinExistence type="predicted"/>